<evidence type="ECO:0000313" key="2">
    <source>
        <dbReference type="Proteomes" id="UP001156706"/>
    </source>
</evidence>
<keyword evidence="2" id="KW-1185">Reference proteome</keyword>
<protein>
    <submittedName>
        <fullName evidence="1">Uncharacterized protein</fullName>
    </submittedName>
</protein>
<accession>A0ABQ5YA33</accession>
<dbReference type="Proteomes" id="UP001156706">
    <property type="component" value="Unassembled WGS sequence"/>
</dbReference>
<dbReference type="EMBL" id="BSOG01000001">
    <property type="protein sequence ID" value="GLR11807.1"/>
    <property type="molecule type" value="Genomic_DNA"/>
</dbReference>
<organism evidence="1 2">
    <name type="scientific">Chitinimonas prasina</name>
    <dbReference type="NCBI Taxonomy" id="1434937"/>
    <lineage>
        <taxon>Bacteria</taxon>
        <taxon>Pseudomonadati</taxon>
        <taxon>Pseudomonadota</taxon>
        <taxon>Betaproteobacteria</taxon>
        <taxon>Neisseriales</taxon>
        <taxon>Chitinibacteraceae</taxon>
        <taxon>Chitinimonas</taxon>
    </lineage>
</organism>
<reference evidence="2" key="1">
    <citation type="journal article" date="2019" name="Int. J. Syst. Evol. Microbiol.">
        <title>The Global Catalogue of Microorganisms (GCM) 10K type strain sequencing project: providing services to taxonomists for standard genome sequencing and annotation.</title>
        <authorList>
            <consortium name="The Broad Institute Genomics Platform"/>
            <consortium name="The Broad Institute Genome Sequencing Center for Infectious Disease"/>
            <person name="Wu L."/>
            <person name="Ma J."/>
        </authorList>
    </citation>
    <scope>NUCLEOTIDE SEQUENCE [LARGE SCALE GENOMIC DNA]</scope>
    <source>
        <strain evidence="2">NBRC 110044</strain>
    </source>
</reference>
<name>A0ABQ5YA33_9NEIS</name>
<proteinExistence type="predicted"/>
<sequence>MPYRRVCPPYPDARHAVNGVTHHANGGAPTGFLDFACRDTSLFSAPNKTPRSWFRLSVHTQARAWPRADTEQGQTPQTGYTSGLLTKARRHEIKGCIASLAYLPQQLHLGLPSHNPTPISRAQAIRNTLRPNTPS</sequence>
<evidence type="ECO:0000313" key="1">
    <source>
        <dbReference type="EMBL" id="GLR11807.1"/>
    </source>
</evidence>
<comment type="caution">
    <text evidence="1">The sequence shown here is derived from an EMBL/GenBank/DDBJ whole genome shotgun (WGS) entry which is preliminary data.</text>
</comment>
<gene>
    <name evidence="1" type="ORF">GCM10007907_05970</name>
</gene>